<dbReference type="PANTHER" id="PTHR38657">
    <property type="entry name" value="SLR1343 PROTEIN"/>
    <property type="match status" value="1"/>
</dbReference>
<dbReference type="InterPro" id="IPR007357">
    <property type="entry name" value="PhrB-like"/>
</dbReference>
<dbReference type="Gene3D" id="3.90.660.10">
    <property type="match status" value="1"/>
</dbReference>
<feature type="compositionally biased region" description="Low complexity" evidence="1">
    <location>
        <begin position="186"/>
        <end position="195"/>
    </location>
</feature>
<dbReference type="Proteomes" id="UP000342300">
    <property type="component" value="Unassembled WGS sequence"/>
</dbReference>
<name>A0A6A7RUW9_9PROT</name>
<dbReference type="PROSITE" id="PS51257">
    <property type="entry name" value="PROKAR_LIPOPROTEIN"/>
    <property type="match status" value="1"/>
</dbReference>
<dbReference type="Gene3D" id="1.10.10.1710">
    <property type="entry name" value="Deoxyribodipyrimidine photolyase-related"/>
    <property type="match status" value="1"/>
</dbReference>
<dbReference type="EMBL" id="PDHS01000284">
    <property type="protein sequence ID" value="MQM31228.1"/>
    <property type="molecule type" value="Genomic_DNA"/>
</dbReference>
<keyword evidence="2" id="KW-0456">Lyase</keyword>
<protein>
    <submittedName>
        <fullName evidence="2">Cryptochrome/photolyase family protein</fullName>
    </submittedName>
</protein>
<proteinExistence type="predicted"/>
<dbReference type="Pfam" id="PF13450">
    <property type="entry name" value="NAD_binding_8"/>
    <property type="match status" value="1"/>
</dbReference>
<accession>A0A6A7RUW9</accession>
<dbReference type="Gene3D" id="1.25.40.80">
    <property type="match status" value="1"/>
</dbReference>
<dbReference type="Pfam" id="PF04244">
    <property type="entry name" value="DPRP"/>
    <property type="match status" value="1"/>
</dbReference>
<sequence>MIDKKTINPTPHLALIGAGIAGLSCATALQRAGLEVSLFDKSRGPGGRMSSRRGDDWQCDHGAQYFMARHPAFRAEVARWQQAGVAGVWEPRLWMFAGDSSQGRESTVARFVGVPAMTAPARYLANTVAVALTTIEQLRRQRHGWQIFSAEQGWLETCFAAVLLAVLAVVRTRAFPSGARLGLPAASTPLAATPGQEPSPENRMSPGTTLRLILGDQLNPQHTWFEQQRDDVLYVFMEMRQETDYVLHHAQKIIAIFAAMRELARQLRAAGHCVHYLAIDDPDNRQALPDNLDALMLRFNIRAFEYQAPDEWRLDAQLADYGRRQSIPVRMVDSEHFYTLRDEAARLFSGRKQWLMEHFYRHMRVQHRVLINDAGRPVGGQWNFDHDNRKSWPGLPPEPADLRASHDHSALWQTIVSAGVNSFGQANAAQLAWPLDRAEALQQLEAFIAKALPDFGDFQDAMSHRAWRMFHSLLSFALNTKMLDPREVVARADVAWRAGSVSLATAEGFIRQIVGWREYIRGFYWAHMPEYVEQNVFGHARSLPGWFWNGQTRMRCLAHAIGQSLEQAYAHHIQRLMVIGNFALLAGLDPTAVHRWYLGVYVDAFEWVELPNTLGMSQFADGGLLATKPYVSSAAYIDRMSDYCKGCHYDKKLRTGERACPYNSLYWDFFARHAGKLSTNPRLGVVYRQLAKMDEATRRSVQEQADQLRNSLDHL</sequence>
<gene>
    <name evidence="2" type="ORF">CRU78_12170</name>
</gene>
<dbReference type="InterPro" id="IPR036188">
    <property type="entry name" value="FAD/NAD-bd_sf"/>
</dbReference>
<dbReference type="Gene3D" id="1.10.579.10">
    <property type="entry name" value="DNA Cyclobutane Dipyrimidine Photolyase, subunit A, domain 3"/>
    <property type="match status" value="1"/>
</dbReference>
<dbReference type="InterPro" id="IPR052551">
    <property type="entry name" value="UV-DNA_repair_photolyase"/>
</dbReference>
<dbReference type="GO" id="GO:0016829">
    <property type="term" value="F:lyase activity"/>
    <property type="evidence" value="ECO:0007669"/>
    <property type="project" value="UniProtKB-KW"/>
</dbReference>
<comment type="caution">
    <text evidence="2">The sequence shown here is derived from an EMBL/GenBank/DDBJ whole genome shotgun (WGS) entry which is preliminary data.</text>
</comment>
<evidence type="ECO:0000313" key="3">
    <source>
        <dbReference type="Proteomes" id="UP000342300"/>
    </source>
</evidence>
<organism evidence="2 3">
    <name type="scientific">Candidatus Accumulibacter phosphatis</name>
    <dbReference type="NCBI Taxonomy" id="327160"/>
    <lineage>
        <taxon>Bacteria</taxon>
        <taxon>Pseudomonadati</taxon>
        <taxon>Pseudomonadota</taxon>
        <taxon>Betaproteobacteria</taxon>
        <taxon>Candidatus Accumulibacter</taxon>
    </lineage>
</organism>
<evidence type="ECO:0000256" key="1">
    <source>
        <dbReference type="SAM" id="MobiDB-lite"/>
    </source>
</evidence>
<dbReference type="PRINTS" id="PR00419">
    <property type="entry name" value="ADXRDTASE"/>
</dbReference>
<dbReference type="InterPro" id="IPR014729">
    <property type="entry name" value="Rossmann-like_a/b/a_fold"/>
</dbReference>
<dbReference type="InterPro" id="IPR036134">
    <property type="entry name" value="Crypto/Photolyase_FAD-like_sf"/>
</dbReference>
<dbReference type="Gene3D" id="3.40.50.720">
    <property type="entry name" value="NAD(P)-binding Rossmann-like Domain"/>
    <property type="match status" value="1"/>
</dbReference>
<dbReference type="PANTHER" id="PTHR38657:SF1">
    <property type="entry name" value="SLR1343 PROTEIN"/>
    <property type="match status" value="1"/>
</dbReference>
<evidence type="ECO:0000313" key="2">
    <source>
        <dbReference type="EMBL" id="MQM31228.1"/>
    </source>
</evidence>
<dbReference type="Gene3D" id="3.40.50.620">
    <property type="entry name" value="HUPs"/>
    <property type="match status" value="1"/>
</dbReference>
<reference evidence="2 3" key="1">
    <citation type="submission" date="2017-09" db="EMBL/GenBank/DDBJ databases">
        <title>Metagenomic Analysis Reveals Denitrifying Candidatus Accumulibacter and Flanking Population as a Source of N2O.</title>
        <authorList>
            <person name="Gao H."/>
            <person name="Mao Y."/>
            <person name="Zhao X."/>
            <person name="Liu W.-T."/>
            <person name="Zhang T."/>
            <person name="Wells G."/>
        </authorList>
    </citation>
    <scope>NUCLEOTIDE SEQUENCE [LARGE SCALE GENOMIC DNA]</scope>
    <source>
        <strain evidence="2">CANDO_2_IC</strain>
    </source>
</reference>
<feature type="region of interest" description="Disordered" evidence="1">
    <location>
        <begin position="186"/>
        <end position="206"/>
    </location>
</feature>
<dbReference type="SUPFAM" id="SSF48173">
    <property type="entry name" value="Cryptochrome/photolyase FAD-binding domain"/>
    <property type="match status" value="1"/>
</dbReference>
<dbReference type="SUPFAM" id="SSF51905">
    <property type="entry name" value="FAD/NAD(P)-binding domain"/>
    <property type="match status" value="1"/>
</dbReference>
<dbReference type="AlphaFoldDB" id="A0A6A7RUW9"/>